<evidence type="ECO:0000313" key="3">
    <source>
        <dbReference type="Proteomes" id="UP000708208"/>
    </source>
</evidence>
<keyword evidence="1" id="KW-0732">Signal</keyword>
<comment type="caution">
    <text evidence="2">The sequence shown here is derived from an EMBL/GenBank/DDBJ whole genome shotgun (WGS) entry which is preliminary data.</text>
</comment>
<evidence type="ECO:0000256" key="1">
    <source>
        <dbReference type="SAM" id="SignalP"/>
    </source>
</evidence>
<feature type="chain" id="PRO_5035227506" evidence="1">
    <location>
        <begin position="27"/>
        <end position="523"/>
    </location>
</feature>
<reference evidence="2" key="1">
    <citation type="submission" date="2021-06" db="EMBL/GenBank/DDBJ databases">
        <authorList>
            <person name="Hodson N. C."/>
            <person name="Mongue J. A."/>
            <person name="Jaron S. K."/>
        </authorList>
    </citation>
    <scope>NUCLEOTIDE SEQUENCE</scope>
</reference>
<proteinExistence type="predicted"/>
<dbReference type="Proteomes" id="UP000708208">
    <property type="component" value="Unassembled WGS sequence"/>
</dbReference>
<protein>
    <submittedName>
        <fullName evidence="2">Uncharacterized protein</fullName>
    </submittedName>
</protein>
<sequence>MHCSNYLILFYFHATTIFEVCWKVLAVDIIASDVGPKKGKDLRINSTYVLKGCINPPIIGLRELLGTYTTVYPQHGRNSTRLLNLNREDKDVTRRCPKGTTWTLTQLCRMEGKFGPGYVFNYTTQEMIKYPKARLYWSENYTGSSEDFSRDKQNGTTENSVKSKLDIPTRVYYILGPNRTESLRIRVDQSKINVTIEGTKFNEADVKKFLDNQDGDIWAYGIPLFLGGPPDKKYNIFLASPTCVDEWNSIISNITTRPDLFKDIMIEINFVYGKRNATRPDYFYYYITYARHDGTFPAWYGRVLNGDRVRVDLGKKQRRPGKIPKNTKRMRLSVEYLFKRYKIWSNDSTDAYSNSSIHNFEDHKLQERYSCNLTCLNFLSLEDIQETPVDLENDYVPAGYMKDLVGTHPFALLFSGENYTGVSAKRLYDDGEYCRLLNFENGVQSLETFGKCVRIYQDRTCYGTSISVYPGSENSHAILKLGLSRAVSIRPCDYFAFSKPIFIYARTRYILKNGKPKNRTKTL</sequence>
<name>A0A8J2NR30_9HEXA</name>
<evidence type="ECO:0000313" key="2">
    <source>
        <dbReference type="EMBL" id="CAG7650657.1"/>
    </source>
</evidence>
<dbReference type="AlphaFoldDB" id="A0A8J2NR30"/>
<feature type="signal peptide" evidence="1">
    <location>
        <begin position="1"/>
        <end position="26"/>
    </location>
</feature>
<organism evidence="2 3">
    <name type="scientific">Allacma fusca</name>
    <dbReference type="NCBI Taxonomy" id="39272"/>
    <lineage>
        <taxon>Eukaryota</taxon>
        <taxon>Metazoa</taxon>
        <taxon>Ecdysozoa</taxon>
        <taxon>Arthropoda</taxon>
        <taxon>Hexapoda</taxon>
        <taxon>Collembola</taxon>
        <taxon>Symphypleona</taxon>
        <taxon>Sminthuridae</taxon>
        <taxon>Allacma</taxon>
    </lineage>
</organism>
<dbReference type="EMBL" id="CAJVCH010003879">
    <property type="protein sequence ID" value="CAG7650657.1"/>
    <property type="molecule type" value="Genomic_DNA"/>
</dbReference>
<accession>A0A8J2NR30</accession>
<gene>
    <name evidence="2" type="ORF">AFUS01_LOCUS734</name>
</gene>
<keyword evidence="3" id="KW-1185">Reference proteome</keyword>